<accession>A0A1D3KAB3</accession>
<dbReference type="Gene3D" id="1.10.10.2830">
    <property type="match status" value="1"/>
</dbReference>
<geneLocation type="plasmid" evidence="3">
    <name>pve_Plasmid</name>
</geneLocation>
<evidence type="ECO:0000313" key="2">
    <source>
        <dbReference type="EMBL" id="SBW85276.1"/>
    </source>
</evidence>
<dbReference type="EMBL" id="LT599585">
    <property type="protein sequence ID" value="SBW85276.1"/>
    <property type="molecule type" value="Genomic_DNA"/>
</dbReference>
<dbReference type="AlphaFoldDB" id="A0A1D3KAB3"/>
<protein>
    <recommendedName>
        <fullName evidence="4">ParB/Sulfiredoxin domain-containing protein</fullName>
    </recommendedName>
</protein>
<keyword evidence="2" id="KW-0614">Plasmid</keyword>
<name>A0A1D3KAB3_PSEVE</name>
<feature type="region of interest" description="Disordered" evidence="1">
    <location>
        <begin position="315"/>
        <end position="337"/>
    </location>
</feature>
<gene>
    <name evidence="2" type="ORF">PVE_P0236</name>
</gene>
<dbReference type="Proteomes" id="UP000245431">
    <property type="component" value="Plasmid PVE_plasmid"/>
</dbReference>
<evidence type="ECO:0008006" key="4">
    <source>
        <dbReference type="Google" id="ProtNLM"/>
    </source>
</evidence>
<dbReference type="SUPFAM" id="SSF109709">
    <property type="entry name" value="KorB DNA-binding domain-like"/>
    <property type="match status" value="1"/>
</dbReference>
<reference evidence="3" key="1">
    <citation type="submission" date="2016-07" db="EMBL/GenBank/DDBJ databases">
        <authorList>
            <person name="Florea S."/>
            <person name="Webb J.S."/>
            <person name="Jaromczyk J."/>
            <person name="Schardl C.L."/>
        </authorList>
    </citation>
    <scope>NUCLEOTIDE SEQUENCE [LARGE SCALE GENOMIC DNA]</scope>
    <source>
        <strain evidence="3">1YdBTEX2</strain>
        <plasmid evidence="3">Plasmid pve_Plasmid</plasmid>
    </source>
</reference>
<proteinExistence type="predicted"/>
<organism evidence="2 3">
    <name type="scientific">Pseudomonas veronii 1YdBTEX2</name>
    <dbReference type="NCBI Taxonomy" id="1295141"/>
    <lineage>
        <taxon>Bacteria</taxon>
        <taxon>Pseudomonadati</taxon>
        <taxon>Pseudomonadota</taxon>
        <taxon>Gammaproteobacteria</taxon>
        <taxon>Pseudomonadales</taxon>
        <taxon>Pseudomonadaceae</taxon>
        <taxon>Pseudomonas</taxon>
    </lineage>
</organism>
<evidence type="ECO:0000256" key="1">
    <source>
        <dbReference type="SAM" id="MobiDB-lite"/>
    </source>
</evidence>
<sequence length="337" mass="37527">MDAITEQQTDAVNQMDLDFRLNIFPGSIKKAIAKGNRDVILKGEVPIEKFGSSDLWNIDPRCIEVIPGYNVRVKNAKYYQKVELLKNNMMEFGFSRDSPLSLFVTDEGDGKTSYKLKRGHRRLEAVLAVIAAGKTIKTVPCIIVKDAISEQDLTEDLATGNSGDPLELYENAIVCKRMSRWYPDDHAMIALRLEIWPSQVSDSLLLMNGPGAIANYVRDDMISFTHAVELLKEHGPKALDVIEQSLARSKAAGKTKLMPRFVPGKMIKKAVTAAAPAMKAAIDDIKKDKAFSHLSPETQQKLNEILEKFKKAEEAESKLNAEIPTDEPELNLDKAEV</sequence>
<evidence type="ECO:0000313" key="3">
    <source>
        <dbReference type="Proteomes" id="UP000245431"/>
    </source>
</evidence>